<name>A0ABT2LV37_9HYPH</name>
<evidence type="ECO:0000313" key="2">
    <source>
        <dbReference type="EMBL" id="MCT7377238.1"/>
    </source>
</evidence>
<dbReference type="RefSeq" id="WP_260905635.1">
    <property type="nucleotide sequence ID" value="NZ_JAOCZP010000006.1"/>
</dbReference>
<comment type="caution">
    <text evidence="2">The sequence shown here is derived from an EMBL/GenBank/DDBJ whole genome shotgun (WGS) entry which is preliminary data.</text>
</comment>
<accession>A0ABT2LV37</accession>
<dbReference type="CDD" id="cd09871">
    <property type="entry name" value="PIN_MtVapC28-VapC30-like"/>
    <property type="match status" value="1"/>
</dbReference>
<dbReference type="Proteomes" id="UP001320831">
    <property type="component" value="Unassembled WGS sequence"/>
</dbReference>
<proteinExistence type="predicted"/>
<dbReference type="SUPFAM" id="SSF88723">
    <property type="entry name" value="PIN domain-like"/>
    <property type="match status" value="1"/>
</dbReference>
<organism evidence="2 3">
    <name type="scientific">Chelativorans salis</name>
    <dbReference type="NCBI Taxonomy" id="2978478"/>
    <lineage>
        <taxon>Bacteria</taxon>
        <taxon>Pseudomonadati</taxon>
        <taxon>Pseudomonadota</taxon>
        <taxon>Alphaproteobacteria</taxon>
        <taxon>Hyphomicrobiales</taxon>
        <taxon>Phyllobacteriaceae</taxon>
        <taxon>Chelativorans</taxon>
    </lineage>
</organism>
<protein>
    <submittedName>
        <fullName evidence="2">Type II toxin-antitoxin system VapC family toxin</fullName>
    </submittedName>
</protein>
<dbReference type="Pfam" id="PF01850">
    <property type="entry name" value="PIN"/>
    <property type="match status" value="1"/>
</dbReference>
<gene>
    <name evidence="2" type="ORF">N5A92_19660</name>
</gene>
<reference evidence="2 3" key="1">
    <citation type="submission" date="2022-09" db="EMBL/GenBank/DDBJ databases">
        <title>Chelativorans salina sp. nov., a novel slightly halophilic bacterium isolated from a saline lake sediment enrichment.</title>
        <authorList>
            <person name="Gao L."/>
            <person name="Fang B.-Z."/>
            <person name="Li W.-J."/>
        </authorList>
    </citation>
    <scope>NUCLEOTIDE SEQUENCE [LARGE SCALE GENOMIC DNA]</scope>
    <source>
        <strain evidence="2 3">EGI FJ00035</strain>
    </source>
</reference>
<dbReference type="InterPro" id="IPR002716">
    <property type="entry name" value="PIN_dom"/>
</dbReference>
<dbReference type="EMBL" id="JAOCZP010000006">
    <property type="protein sequence ID" value="MCT7377238.1"/>
    <property type="molecule type" value="Genomic_DNA"/>
</dbReference>
<feature type="domain" description="PIN" evidence="1">
    <location>
        <begin position="1"/>
        <end position="148"/>
    </location>
</feature>
<dbReference type="Gene3D" id="3.40.50.1010">
    <property type="entry name" value="5'-nuclease"/>
    <property type="match status" value="1"/>
</dbReference>
<keyword evidence="3" id="KW-1185">Reference proteome</keyword>
<dbReference type="InterPro" id="IPR029060">
    <property type="entry name" value="PIN-like_dom_sf"/>
</dbReference>
<evidence type="ECO:0000259" key="1">
    <source>
        <dbReference type="Pfam" id="PF01850"/>
    </source>
</evidence>
<evidence type="ECO:0000313" key="3">
    <source>
        <dbReference type="Proteomes" id="UP001320831"/>
    </source>
</evidence>
<sequence length="150" mass="16042">MFIDASAIVAILNKEQGWQEIAKRFQDVQGQCYISPLVRFEASLAVAKAVAGATARAAGDRRRANVKPTADMLAAAHDLVNEFVTEIAAREVAVADEIGNKAIEAAMTYGKAVGHPADLNFGDCFAYACAKAYRIGLIYKGDDFAQTDLA</sequence>